<protein>
    <submittedName>
        <fullName evidence="2">Uncharacterized protein</fullName>
    </submittedName>
</protein>
<dbReference type="AlphaFoldDB" id="A0AAE0NSP6"/>
<name>A0AAE0NSP6_9PEZI</name>
<sequence length="544" mass="59914">MASKSSSSPPPPTPDTPPAPPVRAGKAGKKDRKKLVYSHIPLTEEELKRNGRVEGRNLITWTRPRMMEKLVLSIIYESARHGCELPWDAIAHRLHPGASGSAVQQQMQRTRKKLIAEGHVVPPPVQKPGSSVIVDQTIRGYVRAHPNTNDLETIRPVYFDEDIEDRKFNLPDAYENFKPSQGGKRHQVMDESAVPRRRNNVAMKNENLDDDSDDVFAPEAGITNPSIYTKGARCLTRGMAPTNPYNVGDSEDDENESEVIIDPGLPVLPAVSTGVGISDQTGGQTSSQEFNSDETVPVDTILSGSSIIGQKLPVDNVVDGSPLGQQQFLQQQLYQQQLLQQQFFQRQQLLAQQIAAQQSQSVPPQLVQPIPQKPLFQQPIEQQLLKSVPQQPAIEQQQSVPANKAKAAHQPQKPARQAGINLGRAQGPVRVTKATTTTTAGRQHQNQAMVKNMIHALGNGGGAKAVPPPQFMPAPMPPFNNQFAATAMPFADYQQDTAMAMPMPMPPTTFANQQEPYTGFDQAYNPYFDPSFDLYKADDFFFDA</sequence>
<dbReference type="EMBL" id="JAULSW010000003">
    <property type="protein sequence ID" value="KAK3387018.1"/>
    <property type="molecule type" value="Genomic_DNA"/>
</dbReference>
<evidence type="ECO:0000256" key="1">
    <source>
        <dbReference type="SAM" id="MobiDB-lite"/>
    </source>
</evidence>
<feature type="compositionally biased region" description="Polar residues" evidence="1">
    <location>
        <begin position="278"/>
        <end position="294"/>
    </location>
</feature>
<gene>
    <name evidence="2" type="ORF">B0H63DRAFT_447914</name>
</gene>
<accession>A0AAE0NSP6</accession>
<evidence type="ECO:0000313" key="2">
    <source>
        <dbReference type="EMBL" id="KAK3387018.1"/>
    </source>
</evidence>
<reference evidence="2" key="2">
    <citation type="submission" date="2023-06" db="EMBL/GenBank/DDBJ databases">
        <authorList>
            <consortium name="Lawrence Berkeley National Laboratory"/>
            <person name="Haridas S."/>
            <person name="Hensen N."/>
            <person name="Bonometti L."/>
            <person name="Westerberg I."/>
            <person name="Brannstrom I.O."/>
            <person name="Guillou S."/>
            <person name="Cros-Aarteil S."/>
            <person name="Calhoun S."/>
            <person name="Kuo A."/>
            <person name="Mondo S."/>
            <person name="Pangilinan J."/>
            <person name="Riley R."/>
            <person name="LaButti K."/>
            <person name="Andreopoulos B."/>
            <person name="Lipzen A."/>
            <person name="Chen C."/>
            <person name="Yanf M."/>
            <person name="Daum C."/>
            <person name="Ng V."/>
            <person name="Clum A."/>
            <person name="Steindorff A."/>
            <person name="Ohm R."/>
            <person name="Martin F."/>
            <person name="Silar P."/>
            <person name="Natvig D."/>
            <person name="Lalanne C."/>
            <person name="Gautier V."/>
            <person name="Ament-velasquez S.L."/>
            <person name="Kruys A."/>
            <person name="Hutchinson M.I."/>
            <person name="Powell A.J."/>
            <person name="Barry K."/>
            <person name="Miller A.N."/>
            <person name="Grigoriev I.V."/>
            <person name="Debuchy R."/>
            <person name="Gladieux P."/>
            <person name="Thoren M.H."/>
            <person name="Johannesson H."/>
        </authorList>
    </citation>
    <scope>NUCLEOTIDE SEQUENCE</scope>
    <source>
        <strain evidence="2">CBS 232.78</strain>
    </source>
</reference>
<proteinExistence type="predicted"/>
<reference evidence="2" key="1">
    <citation type="journal article" date="2023" name="Mol. Phylogenet. Evol.">
        <title>Genome-scale phylogeny and comparative genomics of the fungal order Sordariales.</title>
        <authorList>
            <person name="Hensen N."/>
            <person name="Bonometti L."/>
            <person name="Westerberg I."/>
            <person name="Brannstrom I.O."/>
            <person name="Guillou S."/>
            <person name="Cros-Aarteil S."/>
            <person name="Calhoun S."/>
            <person name="Haridas S."/>
            <person name="Kuo A."/>
            <person name="Mondo S."/>
            <person name="Pangilinan J."/>
            <person name="Riley R."/>
            <person name="LaButti K."/>
            <person name="Andreopoulos B."/>
            <person name="Lipzen A."/>
            <person name="Chen C."/>
            <person name="Yan M."/>
            <person name="Daum C."/>
            <person name="Ng V."/>
            <person name="Clum A."/>
            <person name="Steindorff A."/>
            <person name="Ohm R.A."/>
            <person name="Martin F."/>
            <person name="Silar P."/>
            <person name="Natvig D.O."/>
            <person name="Lalanne C."/>
            <person name="Gautier V."/>
            <person name="Ament-Velasquez S.L."/>
            <person name="Kruys A."/>
            <person name="Hutchinson M.I."/>
            <person name="Powell A.J."/>
            <person name="Barry K."/>
            <person name="Miller A.N."/>
            <person name="Grigoriev I.V."/>
            <person name="Debuchy R."/>
            <person name="Gladieux P."/>
            <person name="Hiltunen Thoren M."/>
            <person name="Johannesson H."/>
        </authorList>
    </citation>
    <scope>NUCLEOTIDE SEQUENCE</scope>
    <source>
        <strain evidence="2">CBS 232.78</strain>
    </source>
</reference>
<evidence type="ECO:0000313" key="3">
    <source>
        <dbReference type="Proteomes" id="UP001285441"/>
    </source>
</evidence>
<organism evidence="2 3">
    <name type="scientific">Podospora didyma</name>
    <dbReference type="NCBI Taxonomy" id="330526"/>
    <lineage>
        <taxon>Eukaryota</taxon>
        <taxon>Fungi</taxon>
        <taxon>Dikarya</taxon>
        <taxon>Ascomycota</taxon>
        <taxon>Pezizomycotina</taxon>
        <taxon>Sordariomycetes</taxon>
        <taxon>Sordariomycetidae</taxon>
        <taxon>Sordariales</taxon>
        <taxon>Podosporaceae</taxon>
        <taxon>Podospora</taxon>
    </lineage>
</organism>
<feature type="region of interest" description="Disordered" evidence="1">
    <location>
        <begin position="1"/>
        <end position="33"/>
    </location>
</feature>
<feature type="compositionally biased region" description="Low complexity" evidence="1">
    <location>
        <begin position="401"/>
        <end position="418"/>
    </location>
</feature>
<keyword evidence="3" id="KW-1185">Reference proteome</keyword>
<dbReference type="Proteomes" id="UP001285441">
    <property type="component" value="Unassembled WGS sequence"/>
</dbReference>
<feature type="compositionally biased region" description="Pro residues" evidence="1">
    <location>
        <begin position="8"/>
        <end position="21"/>
    </location>
</feature>
<comment type="caution">
    <text evidence="2">The sequence shown here is derived from an EMBL/GenBank/DDBJ whole genome shotgun (WGS) entry which is preliminary data.</text>
</comment>
<feature type="region of interest" description="Disordered" evidence="1">
    <location>
        <begin position="393"/>
        <end position="426"/>
    </location>
</feature>
<feature type="region of interest" description="Disordered" evidence="1">
    <location>
        <begin position="274"/>
        <end position="294"/>
    </location>
</feature>